<organism evidence="2 3">
    <name type="scientific">Cellulophaga baltica 18</name>
    <dbReference type="NCBI Taxonomy" id="1348584"/>
    <lineage>
        <taxon>Bacteria</taxon>
        <taxon>Pseudomonadati</taxon>
        <taxon>Bacteroidota</taxon>
        <taxon>Flavobacteriia</taxon>
        <taxon>Flavobacteriales</taxon>
        <taxon>Flavobacteriaceae</taxon>
        <taxon>Cellulophaga</taxon>
    </lineage>
</organism>
<dbReference type="Proteomes" id="UP000030786">
    <property type="component" value="Chromosome"/>
</dbReference>
<keyword evidence="1" id="KW-0732">Signal</keyword>
<dbReference type="SUPFAM" id="SSF56300">
    <property type="entry name" value="Metallo-dependent phosphatases"/>
    <property type="match status" value="1"/>
</dbReference>
<protein>
    <submittedName>
        <fullName evidence="2">Metallophosphatase</fullName>
    </submittedName>
</protein>
<feature type="signal peptide" evidence="1">
    <location>
        <begin position="1"/>
        <end position="25"/>
    </location>
</feature>
<dbReference type="KEGG" id="cbat:M666_19630"/>
<name>A0AAU8RV82_9FLAO</name>
<dbReference type="Gene3D" id="3.60.21.10">
    <property type="match status" value="2"/>
</dbReference>
<dbReference type="InterPro" id="IPR029052">
    <property type="entry name" value="Metallo-depent_PP-like"/>
</dbReference>
<reference evidence="2 3" key="1">
    <citation type="journal article" date="2014" name="Environ. Microbiol.">
        <title>Contrasting genomic patterns and infection strategies of two co-existing Bacteroidetes podovirus genera.</title>
        <authorList>
            <person name="Holmfeldt K."/>
            <person name="Howard-Varona C."/>
            <person name="Solonenko N."/>
            <person name="Sullivan M.B."/>
        </authorList>
    </citation>
    <scope>NUCLEOTIDE SEQUENCE [LARGE SCALE GENOMIC DNA]</scope>
    <source>
        <strain evidence="2 3">18</strain>
    </source>
</reference>
<dbReference type="EMBL" id="CP009976">
    <property type="protein sequence ID" value="AIZ43861.1"/>
    <property type="molecule type" value="Genomic_DNA"/>
</dbReference>
<accession>A0AAU8RV82</accession>
<sequence length="619" mass="70262">MNSLLLKIIGRSSLVVLLFSILSCADKTVGKSVENVQIAFIADAHFQDIYAHFEDADYQGINIPNTETFVNIRTMNAQLKSTRIFNENYFAFIEALEDIAARGIKYVALPGDFSDDGQPVHVKGLRKILDTYTKKHGMFFFATTGNHDPVKPFTQEAGKSDFLGIGGREQIITSAVTNLKEPVAGELTPIITSEIKKWGYEDILNEMSSFGFYPQKEYVYWETPFATYAYEDYSFDKAKSASVLQQRTYPIDAYNVHPDASYLVEPTEGVWLLAIDANVYVPNKELTEASTNPKDFSGASIGYNNVLLQKSHLISWVKKVAALAKQKGKVLIAFSHYPMVDFNDDASYELKQLFGATKMQLHRVPKEEVAQTFADAGLQIHFGGHMHINDTGVRTSDQDNTLFNIQTPSLAAYAPAYKILTIKSTSQFEVETVVITSAEKFNSLFPLYEQEYAYLKESGATGVWDKDILTTKNYRDFTKWHLKELVRLRFLPDDWPVEFSEAMLNKSGKELLVENSNDLERIKLQLEAQNIRLEEFNSWSGCDMIYDFYKLRSADELALGDISPDRLKQYAIVCQEFKKSKSTAYQLWAQIFVKTRKGEPSDHFTIDLKSNKITRIVPK</sequence>
<dbReference type="PROSITE" id="PS51257">
    <property type="entry name" value="PROKAR_LIPOPROTEIN"/>
    <property type="match status" value="1"/>
</dbReference>
<evidence type="ECO:0000256" key="1">
    <source>
        <dbReference type="SAM" id="SignalP"/>
    </source>
</evidence>
<dbReference type="AlphaFoldDB" id="A0AAU8RV82"/>
<evidence type="ECO:0000313" key="3">
    <source>
        <dbReference type="Proteomes" id="UP000030786"/>
    </source>
</evidence>
<gene>
    <name evidence="2" type="ORF">M666_19630</name>
</gene>
<evidence type="ECO:0000313" key="2">
    <source>
        <dbReference type="EMBL" id="AIZ43861.1"/>
    </source>
</evidence>
<dbReference type="GO" id="GO:0016787">
    <property type="term" value="F:hydrolase activity"/>
    <property type="evidence" value="ECO:0007669"/>
    <property type="project" value="InterPro"/>
</dbReference>
<proteinExistence type="predicted"/>
<feature type="chain" id="PRO_5043616752" evidence="1">
    <location>
        <begin position="26"/>
        <end position="619"/>
    </location>
</feature>